<dbReference type="InterPro" id="IPR031510">
    <property type="entry name" value="DLEU7"/>
</dbReference>
<dbReference type="PANTHER" id="PTHR36961:SF1">
    <property type="entry name" value="LEUKEMIA-ASSOCIATED PROTEIN 7"/>
    <property type="match status" value="1"/>
</dbReference>
<name>A0A850XG04_PIACA</name>
<dbReference type="Pfam" id="PF15760">
    <property type="entry name" value="DLEU7"/>
    <property type="match status" value="1"/>
</dbReference>
<keyword evidence="3" id="KW-1185">Reference proteome</keyword>
<evidence type="ECO:0000313" key="3">
    <source>
        <dbReference type="Proteomes" id="UP000653271"/>
    </source>
</evidence>
<protein>
    <submittedName>
        <fullName evidence="2">LEU7 protein</fullName>
    </submittedName>
</protein>
<feature type="non-terminal residue" evidence="2">
    <location>
        <position position="214"/>
    </location>
</feature>
<dbReference type="OrthoDB" id="8788044at2759"/>
<reference evidence="2" key="1">
    <citation type="submission" date="2019-09" db="EMBL/GenBank/DDBJ databases">
        <title>Bird 10,000 Genomes (B10K) Project - Family phase.</title>
        <authorList>
            <person name="Zhang G."/>
        </authorList>
    </citation>
    <scope>NUCLEOTIDE SEQUENCE</scope>
    <source>
        <strain evidence="2">B10K-DU-008-47</strain>
        <tissue evidence="2">Mixed tissue sample</tissue>
    </source>
</reference>
<proteinExistence type="predicted"/>
<sequence>MANSAAFLTSIRHQAGGLCTLQALATCYPPCSPPKPSHTQTFSASRFNPGWCTPGQEKEELKAGGTQEVEEEKKASGKSPRVGDLTPLHRPEALAWSGLTRRETLREKALHSKLSRLLEATSWLVQIEQTVLLPLLQQHPLSFHPKDSIEFRNICTRMALQREGQQFERDLHEAHQCLKTIIEKLICSLAVVSSDSYIPIQSALRQILQNLLAV</sequence>
<accession>A0A850XG04</accession>
<organism evidence="2 3">
    <name type="scientific">Piaya cayana</name>
    <name type="common">Common squirrel cuckoo</name>
    <dbReference type="NCBI Taxonomy" id="33601"/>
    <lineage>
        <taxon>Eukaryota</taxon>
        <taxon>Metazoa</taxon>
        <taxon>Chordata</taxon>
        <taxon>Craniata</taxon>
        <taxon>Vertebrata</taxon>
        <taxon>Euteleostomi</taxon>
        <taxon>Archelosauria</taxon>
        <taxon>Archosauria</taxon>
        <taxon>Dinosauria</taxon>
        <taxon>Saurischia</taxon>
        <taxon>Theropoda</taxon>
        <taxon>Coelurosauria</taxon>
        <taxon>Aves</taxon>
        <taxon>Neognathae</taxon>
        <taxon>Neoaves</taxon>
        <taxon>Otidimorphae</taxon>
        <taxon>Cuculiformes</taxon>
        <taxon>Coccyzidae</taxon>
        <taxon>Piaya</taxon>
    </lineage>
</organism>
<comment type="caution">
    <text evidence="2">The sequence shown here is derived from an EMBL/GenBank/DDBJ whole genome shotgun (WGS) entry which is preliminary data.</text>
</comment>
<dbReference type="AlphaFoldDB" id="A0A850XG04"/>
<dbReference type="PANTHER" id="PTHR36961">
    <property type="entry name" value="LEUKEMIA-ASSOCIATED PROTEIN 7"/>
    <property type="match status" value="1"/>
</dbReference>
<evidence type="ECO:0000313" key="2">
    <source>
        <dbReference type="EMBL" id="NWH80372.1"/>
    </source>
</evidence>
<feature type="non-terminal residue" evidence="2">
    <location>
        <position position="1"/>
    </location>
</feature>
<dbReference type="EMBL" id="WAAB01021394">
    <property type="protein sequence ID" value="NWH80372.1"/>
    <property type="molecule type" value="Genomic_DNA"/>
</dbReference>
<feature type="region of interest" description="Disordered" evidence="1">
    <location>
        <begin position="61"/>
        <end position="86"/>
    </location>
</feature>
<dbReference type="Proteomes" id="UP000653271">
    <property type="component" value="Unassembled WGS sequence"/>
</dbReference>
<evidence type="ECO:0000256" key="1">
    <source>
        <dbReference type="SAM" id="MobiDB-lite"/>
    </source>
</evidence>
<gene>
    <name evidence="2" type="primary">Dleu7</name>
    <name evidence="2" type="ORF">PIACAY_R13906</name>
</gene>